<evidence type="ECO:0000256" key="1">
    <source>
        <dbReference type="SAM" id="Coils"/>
    </source>
</evidence>
<evidence type="ECO:0000313" key="4">
    <source>
        <dbReference type="Proteomes" id="UP000542742"/>
    </source>
</evidence>
<evidence type="ECO:0000256" key="2">
    <source>
        <dbReference type="SAM" id="MobiDB-lite"/>
    </source>
</evidence>
<dbReference type="AlphaFoldDB" id="A0A7W7CVD4"/>
<feature type="region of interest" description="Disordered" evidence="2">
    <location>
        <begin position="26"/>
        <end position="59"/>
    </location>
</feature>
<organism evidence="3 4">
    <name type="scientific">Paractinoplanes abujensis</name>
    <dbReference type="NCBI Taxonomy" id="882441"/>
    <lineage>
        <taxon>Bacteria</taxon>
        <taxon>Bacillati</taxon>
        <taxon>Actinomycetota</taxon>
        <taxon>Actinomycetes</taxon>
        <taxon>Micromonosporales</taxon>
        <taxon>Micromonosporaceae</taxon>
        <taxon>Paractinoplanes</taxon>
    </lineage>
</organism>
<dbReference type="RefSeq" id="WP_184952553.1">
    <property type="nucleotide sequence ID" value="NZ_BOMC01000053.1"/>
</dbReference>
<reference evidence="3 4" key="1">
    <citation type="submission" date="2020-08" db="EMBL/GenBank/DDBJ databases">
        <title>Sequencing the genomes of 1000 actinobacteria strains.</title>
        <authorList>
            <person name="Klenk H.-P."/>
        </authorList>
    </citation>
    <scope>NUCLEOTIDE SEQUENCE [LARGE SCALE GENOMIC DNA]</scope>
    <source>
        <strain evidence="3 4">DSM 45518</strain>
    </source>
</reference>
<feature type="coiled-coil region" evidence="1">
    <location>
        <begin position="165"/>
        <end position="199"/>
    </location>
</feature>
<gene>
    <name evidence="3" type="ORF">BKA14_004141</name>
</gene>
<accession>A0A7W7CVD4</accession>
<comment type="caution">
    <text evidence="3">The sequence shown here is derived from an EMBL/GenBank/DDBJ whole genome shotgun (WGS) entry which is preliminary data.</text>
</comment>
<evidence type="ECO:0000313" key="3">
    <source>
        <dbReference type="EMBL" id="MBB4693993.1"/>
    </source>
</evidence>
<proteinExistence type="predicted"/>
<dbReference type="EMBL" id="JACHMF010000001">
    <property type="protein sequence ID" value="MBB4693993.1"/>
    <property type="molecule type" value="Genomic_DNA"/>
</dbReference>
<keyword evidence="1" id="KW-0175">Coiled coil</keyword>
<protein>
    <submittedName>
        <fullName evidence="3">Uncharacterized protein</fullName>
    </submittedName>
</protein>
<sequence length="227" mass="25655">MTVLCLLLVVCVGVIVVLVTRSGTTKRPRSGRQVVHYAQPARPARRRKKKPAPAPGGGQTLYTEAQVRAILEKALGAVWEAEQKRVHAQVKDQERKVAARLRQQQRELDFAELRGLHEKSRQTADLAYTMLGDARSAENKVRENIRAIEAATPRGGGNAGTRHALEALRVDRDVLRVHRERYEQDVQRLNRETARLRDAIGANCGTPGRKWHSALMERTRRRKEQRG</sequence>
<dbReference type="Proteomes" id="UP000542742">
    <property type="component" value="Unassembled WGS sequence"/>
</dbReference>
<name>A0A7W7CVD4_9ACTN</name>
<keyword evidence="4" id="KW-1185">Reference proteome</keyword>